<comment type="caution">
    <text evidence="1">The sequence shown here is derived from an EMBL/GenBank/DDBJ whole genome shotgun (WGS) entry which is preliminary data.</text>
</comment>
<gene>
    <name evidence="1" type="ORF">APLA_LOCUS14050</name>
</gene>
<organism evidence="1 2">
    <name type="scientific">Arctia plantaginis</name>
    <name type="common">Wood tiger moth</name>
    <name type="synonym">Phalaena plantaginis</name>
    <dbReference type="NCBI Taxonomy" id="874455"/>
    <lineage>
        <taxon>Eukaryota</taxon>
        <taxon>Metazoa</taxon>
        <taxon>Ecdysozoa</taxon>
        <taxon>Arthropoda</taxon>
        <taxon>Hexapoda</taxon>
        <taxon>Insecta</taxon>
        <taxon>Pterygota</taxon>
        <taxon>Neoptera</taxon>
        <taxon>Endopterygota</taxon>
        <taxon>Lepidoptera</taxon>
        <taxon>Glossata</taxon>
        <taxon>Ditrysia</taxon>
        <taxon>Noctuoidea</taxon>
        <taxon>Erebidae</taxon>
        <taxon>Arctiinae</taxon>
        <taxon>Arctia</taxon>
    </lineage>
</organism>
<dbReference type="Proteomes" id="UP000494106">
    <property type="component" value="Unassembled WGS sequence"/>
</dbReference>
<keyword evidence="2" id="KW-1185">Reference proteome</keyword>
<evidence type="ECO:0000313" key="1">
    <source>
        <dbReference type="EMBL" id="CAB3253350.1"/>
    </source>
</evidence>
<sequence length="107" mass="12558">MNSNVNERTSSLYTEFTPIVNTGLRTCDDVLLSTLRTYFDFPLTLIEFDSTLSLSHVHLPLTLRVREADRERALPLPASAWMTKEVPEQKLWRRPDKRMLILRELLR</sequence>
<proteinExistence type="predicted"/>
<accession>A0A8S1B1V5</accession>
<evidence type="ECO:0000313" key="2">
    <source>
        <dbReference type="Proteomes" id="UP000494106"/>
    </source>
</evidence>
<dbReference type="EMBL" id="CADEBC010000561">
    <property type="protein sequence ID" value="CAB3253350.1"/>
    <property type="molecule type" value="Genomic_DNA"/>
</dbReference>
<dbReference type="AlphaFoldDB" id="A0A8S1B1V5"/>
<protein>
    <submittedName>
        <fullName evidence="1">Uncharacterized protein</fullName>
    </submittedName>
</protein>
<reference evidence="1 2" key="1">
    <citation type="submission" date="2020-04" db="EMBL/GenBank/DDBJ databases">
        <authorList>
            <person name="Wallbank WR R."/>
            <person name="Pardo Diaz C."/>
            <person name="Kozak K."/>
            <person name="Martin S."/>
            <person name="Jiggins C."/>
            <person name="Moest M."/>
            <person name="Warren A I."/>
            <person name="Byers J.R.P. K."/>
            <person name="Montejo-Kovacevich G."/>
            <person name="Yen C E."/>
        </authorList>
    </citation>
    <scope>NUCLEOTIDE SEQUENCE [LARGE SCALE GENOMIC DNA]</scope>
</reference>
<name>A0A8S1B1V5_ARCPL</name>